<reference evidence="2 3" key="1">
    <citation type="submission" date="2019-05" db="EMBL/GenBank/DDBJ databases">
        <title>Another draft genome of Portunus trituberculatus and its Hox gene families provides insights of decapod evolution.</title>
        <authorList>
            <person name="Jeong J.-H."/>
            <person name="Song I."/>
            <person name="Kim S."/>
            <person name="Choi T."/>
            <person name="Kim D."/>
            <person name="Ryu S."/>
            <person name="Kim W."/>
        </authorList>
    </citation>
    <scope>NUCLEOTIDE SEQUENCE [LARGE SCALE GENOMIC DNA]</scope>
    <source>
        <tissue evidence="2">Muscle</tissue>
    </source>
</reference>
<dbReference type="AlphaFoldDB" id="A0A5B7IKW3"/>
<keyword evidence="1" id="KW-0238">DNA-binding</keyword>
<evidence type="ECO:0000313" key="3">
    <source>
        <dbReference type="Proteomes" id="UP000324222"/>
    </source>
</evidence>
<dbReference type="GO" id="GO:0003677">
    <property type="term" value="F:DNA binding"/>
    <property type="evidence" value="ECO:0007669"/>
    <property type="project" value="UniProtKB-KW"/>
</dbReference>
<dbReference type="PANTHER" id="PTHR35617">
    <property type="entry name" value="PHAGE_INTEGRASE DOMAIN-CONTAINING PROTEIN"/>
    <property type="match status" value="1"/>
</dbReference>
<accession>A0A5B7IKW3</accession>
<evidence type="ECO:0000256" key="1">
    <source>
        <dbReference type="ARBA" id="ARBA00023125"/>
    </source>
</evidence>
<dbReference type="Gene3D" id="1.10.150.130">
    <property type="match status" value="1"/>
</dbReference>
<gene>
    <name evidence="2" type="ORF">E2C01_077244</name>
</gene>
<dbReference type="SUPFAM" id="SSF47823">
    <property type="entry name" value="lambda integrase-like, N-terminal domain"/>
    <property type="match status" value="1"/>
</dbReference>
<protein>
    <submittedName>
        <fullName evidence="2">Uncharacterized protein</fullName>
    </submittedName>
</protein>
<sequence length="244" mass="27562">MSRPVRQSSALFYRAKWRVFCGWCEPRGLDPCSASVVQLADFFLFLFESKRLSVSAIRGYHCALAPVLRQSGIDLSTDQDLSSLFRSFVVSCPPRLPRLPAWDLSLVLRSLLCPPYEPLQSASLRDVSLKTVFLLALTSARRVNGLHGLLAEVHHSKSWTSMTFSFTPDFLAKTQCPGQHSFDEFTIPALLDFVEEDEVDHLLCLVRAVCEYLHRTRDCRPACSRLLVTVSDPRRAVHPHTLSK</sequence>
<dbReference type="EMBL" id="VSRR010060144">
    <property type="protein sequence ID" value="MPC82569.1"/>
    <property type="molecule type" value="Genomic_DNA"/>
</dbReference>
<evidence type="ECO:0000313" key="2">
    <source>
        <dbReference type="EMBL" id="MPC82569.1"/>
    </source>
</evidence>
<dbReference type="Proteomes" id="UP000324222">
    <property type="component" value="Unassembled WGS sequence"/>
</dbReference>
<organism evidence="2 3">
    <name type="scientific">Portunus trituberculatus</name>
    <name type="common">Swimming crab</name>
    <name type="synonym">Neptunus trituberculatus</name>
    <dbReference type="NCBI Taxonomy" id="210409"/>
    <lineage>
        <taxon>Eukaryota</taxon>
        <taxon>Metazoa</taxon>
        <taxon>Ecdysozoa</taxon>
        <taxon>Arthropoda</taxon>
        <taxon>Crustacea</taxon>
        <taxon>Multicrustacea</taxon>
        <taxon>Malacostraca</taxon>
        <taxon>Eumalacostraca</taxon>
        <taxon>Eucarida</taxon>
        <taxon>Decapoda</taxon>
        <taxon>Pleocyemata</taxon>
        <taxon>Brachyura</taxon>
        <taxon>Eubrachyura</taxon>
        <taxon>Portunoidea</taxon>
        <taxon>Portunidae</taxon>
        <taxon>Portuninae</taxon>
        <taxon>Portunus</taxon>
    </lineage>
</organism>
<comment type="caution">
    <text evidence="2">The sequence shown here is derived from an EMBL/GenBank/DDBJ whole genome shotgun (WGS) entry which is preliminary data.</text>
</comment>
<dbReference type="PANTHER" id="PTHR35617:SF3">
    <property type="entry name" value="CORE-BINDING (CB) DOMAIN-CONTAINING PROTEIN"/>
    <property type="match status" value="1"/>
</dbReference>
<dbReference type="OrthoDB" id="7477527at2759"/>
<dbReference type="InterPro" id="IPR010998">
    <property type="entry name" value="Integrase_recombinase_N"/>
</dbReference>
<proteinExistence type="predicted"/>
<keyword evidence="3" id="KW-1185">Reference proteome</keyword>
<name>A0A5B7IKW3_PORTR</name>